<dbReference type="RefSeq" id="WP_310414429.1">
    <property type="nucleotide sequence ID" value="NZ_JAVDYC010000001.1"/>
</dbReference>
<feature type="transmembrane region" description="Helical" evidence="1">
    <location>
        <begin position="17"/>
        <end position="38"/>
    </location>
</feature>
<evidence type="ECO:0000259" key="2">
    <source>
        <dbReference type="Pfam" id="PF09990"/>
    </source>
</evidence>
<dbReference type="AlphaFoldDB" id="A0AAE4CU72"/>
<feature type="transmembrane region" description="Helical" evidence="1">
    <location>
        <begin position="85"/>
        <end position="104"/>
    </location>
</feature>
<keyword evidence="1" id="KW-0812">Transmembrane</keyword>
<accession>A0AAE4CU72</accession>
<feature type="domain" description="DUF2231" evidence="2">
    <location>
        <begin position="12"/>
        <end position="141"/>
    </location>
</feature>
<name>A0AAE4CU72_9ACTN</name>
<reference evidence="3 4" key="1">
    <citation type="submission" date="2023-07" db="EMBL/GenBank/DDBJ databases">
        <title>Sequencing the genomes of 1000 actinobacteria strains.</title>
        <authorList>
            <person name="Klenk H.-P."/>
        </authorList>
    </citation>
    <scope>NUCLEOTIDE SEQUENCE [LARGE SCALE GENOMIC DNA]</scope>
    <source>
        <strain evidence="3 4">DSM 44711</strain>
    </source>
</reference>
<keyword evidence="1" id="KW-0472">Membrane</keyword>
<dbReference type="InterPro" id="IPR019251">
    <property type="entry name" value="DUF2231_TM"/>
</dbReference>
<dbReference type="EMBL" id="JAVDYC010000001">
    <property type="protein sequence ID" value="MDR7323083.1"/>
    <property type="molecule type" value="Genomic_DNA"/>
</dbReference>
<proteinExistence type="predicted"/>
<comment type="caution">
    <text evidence="3">The sequence shown here is derived from an EMBL/GenBank/DDBJ whole genome shotgun (WGS) entry which is preliminary data.</text>
</comment>
<feature type="transmembrane region" description="Helical" evidence="1">
    <location>
        <begin position="50"/>
        <end position="73"/>
    </location>
</feature>
<evidence type="ECO:0000256" key="1">
    <source>
        <dbReference type="SAM" id="Phobius"/>
    </source>
</evidence>
<gene>
    <name evidence="3" type="ORF">J2S44_003333</name>
</gene>
<keyword evidence="4" id="KW-1185">Reference proteome</keyword>
<sequence length="168" mass="17556">MTIVESRLKVSGHSVHLMLFMLPMGLFVTGIIFDLFHLMGGPALLAMAGYWQVVGGLLAAGIAGLAGLVDLLFLQPGTRARRVAIAHGLINGGVLAMFAVIWLVRVGDPERAAGAMLVAVETLVLLGGAVAAWLAGELVEETPAEDEARPATLRRRAVRAIGAIVGAR</sequence>
<keyword evidence="1" id="KW-1133">Transmembrane helix</keyword>
<organism evidence="3 4">
    <name type="scientific">Catenuloplanes niger</name>
    <dbReference type="NCBI Taxonomy" id="587534"/>
    <lineage>
        <taxon>Bacteria</taxon>
        <taxon>Bacillati</taxon>
        <taxon>Actinomycetota</taxon>
        <taxon>Actinomycetes</taxon>
        <taxon>Micromonosporales</taxon>
        <taxon>Micromonosporaceae</taxon>
        <taxon>Catenuloplanes</taxon>
    </lineage>
</organism>
<dbReference type="Pfam" id="PF09990">
    <property type="entry name" value="DUF2231"/>
    <property type="match status" value="1"/>
</dbReference>
<evidence type="ECO:0000313" key="3">
    <source>
        <dbReference type="EMBL" id="MDR7323083.1"/>
    </source>
</evidence>
<protein>
    <submittedName>
        <fullName evidence="3">Membrane protein</fullName>
    </submittedName>
</protein>
<dbReference type="Proteomes" id="UP001183629">
    <property type="component" value="Unassembled WGS sequence"/>
</dbReference>
<evidence type="ECO:0000313" key="4">
    <source>
        <dbReference type="Proteomes" id="UP001183629"/>
    </source>
</evidence>
<feature type="transmembrane region" description="Helical" evidence="1">
    <location>
        <begin position="116"/>
        <end position="135"/>
    </location>
</feature>